<evidence type="ECO:0000313" key="4">
    <source>
        <dbReference type="Proteomes" id="UP001221898"/>
    </source>
</evidence>
<comment type="caution">
    <text evidence="3">The sequence shown here is derived from an EMBL/GenBank/DDBJ whole genome shotgun (WGS) entry which is preliminary data.</text>
</comment>
<dbReference type="Proteomes" id="UP001221898">
    <property type="component" value="Unassembled WGS sequence"/>
</dbReference>
<feature type="region of interest" description="Disordered" evidence="1">
    <location>
        <begin position="25"/>
        <end position="58"/>
    </location>
</feature>
<protein>
    <submittedName>
        <fullName evidence="3">Uncharacterized protein</fullName>
    </submittedName>
</protein>
<evidence type="ECO:0000313" key="3">
    <source>
        <dbReference type="EMBL" id="KAJ8393507.1"/>
    </source>
</evidence>
<reference evidence="3" key="1">
    <citation type="journal article" date="2023" name="Science">
        <title>Genome structures resolve the early diversification of teleost fishes.</title>
        <authorList>
            <person name="Parey E."/>
            <person name="Louis A."/>
            <person name="Montfort J."/>
            <person name="Bouchez O."/>
            <person name="Roques C."/>
            <person name="Iampietro C."/>
            <person name="Lluch J."/>
            <person name="Castinel A."/>
            <person name="Donnadieu C."/>
            <person name="Desvignes T."/>
            <person name="Floi Bucao C."/>
            <person name="Jouanno E."/>
            <person name="Wen M."/>
            <person name="Mejri S."/>
            <person name="Dirks R."/>
            <person name="Jansen H."/>
            <person name="Henkel C."/>
            <person name="Chen W.J."/>
            <person name="Zahm M."/>
            <person name="Cabau C."/>
            <person name="Klopp C."/>
            <person name="Thompson A.W."/>
            <person name="Robinson-Rechavi M."/>
            <person name="Braasch I."/>
            <person name="Lecointre G."/>
            <person name="Bobe J."/>
            <person name="Postlethwait J.H."/>
            <person name="Berthelot C."/>
            <person name="Roest Crollius H."/>
            <person name="Guiguen Y."/>
        </authorList>
    </citation>
    <scope>NUCLEOTIDE SEQUENCE</scope>
    <source>
        <strain evidence="3">NC1722</strain>
    </source>
</reference>
<evidence type="ECO:0000256" key="2">
    <source>
        <dbReference type="SAM" id="SignalP"/>
    </source>
</evidence>
<proteinExistence type="predicted"/>
<accession>A0AAD7WDZ2</accession>
<dbReference type="EMBL" id="JAINUG010000136">
    <property type="protein sequence ID" value="KAJ8393507.1"/>
    <property type="molecule type" value="Genomic_DNA"/>
</dbReference>
<organism evidence="3 4">
    <name type="scientific">Aldrovandia affinis</name>
    <dbReference type="NCBI Taxonomy" id="143900"/>
    <lineage>
        <taxon>Eukaryota</taxon>
        <taxon>Metazoa</taxon>
        <taxon>Chordata</taxon>
        <taxon>Craniata</taxon>
        <taxon>Vertebrata</taxon>
        <taxon>Euteleostomi</taxon>
        <taxon>Actinopterygii</taxon>
        <taxon>Neopterygii</taxon>
        <taxon>Teleostei</taxon>
        <taxon>Notacanthiformes</taxon>
        <taxon>Halosauridae</taxon>
        <taxon>Aldrovandia</taxon>
    </lineage>
</organism>
<sequence>MMIKGSIFNILCFVLVCPSPALPEQTGVNEGGAAEEGRLSVPGESPTAGSPTDTAAHCERPSAGTLLSWWEVPFV</sequence>
<feature type="chain" id="PRO_5041980750" evidence="2">
    <location>
        <begin position="24"/>
        <end position="75"/>
    </location>
</feature>
<evidence type="ECO:0000256" key="1">
    <source>
        <dbReference type="SAM" id="MobiDB-lite"/>
    </source>
</evidence>
<name>A0AAD7WDZ2_9TELE</name>
<feature type="signal peptide" evidence="2">
    <location>
        <begin position="1"/>
        <end position="23"/>
    </location>
</feature>
<gene>
    <name evidence="3" type="ORF">AAFF_G00059800</name>
</gene>
<keyword evidence="4" id="KW-1185">Reference proteome</keyword>
<dbReference type="AlphaFoldDB" id="A0AAD7WDZ2"/>
<keyword evidence="2" id="KW-0732">Signal</keyword>